<feature type="transmembrane region" description="Helical" evidence="6">
    <location>
        <begin position="139"/>
        <end position="157"/>
    </location>
</feature>
<keyword evidence="8" id="KW-1185">Reference proteome</keyword>
<dbReference type="SUPFAM" id="SSF103473">
    <property type="entry name" value="MFS general substrate transporter"/>
    <property type="match status" value="1"/>
</dbReference>
<feature type="transmembrane region" description="Helical" evidence="6">
    <location>
        <begin position="199"/>
        <end position="218"/>
    </location>
</feature>
<dbReference type="Proteomes" id="UP000604046">
    <property type="component" value="Unassembled WGS sequence"/>
</dbReference>
<name>A0A812SXT2_9DINO</name>
<dbReference type="PANTHER" id="PTHR23504">
    <property type="entry name" value="MAJOR FACILITATOR SUPERFAMILY DOMAIN-CONTAINING PROTEIN 10"/>
    <property type="match status" value="1"/>
</dbReference>
<evidence type="ECO:0000313" key="8">
    <source>
        <dbReference type="Proteomes" id="UP000604046"/>
    </source>
</evidence>
<proteinExistence type="predicted"/>
<feature type="transmembrane region" description="Helical" evidence="6">
    <location>
        <begin position="20"/>
        <end position="39"/>
    </location>
</feature>
<keyword evidence="5 6" id="KW-0472">Membrane</keyword>
<reference evidence="7" key="1">
    <citation type="submission" date="2021-02" db="EMBL/GenBank/DDBJ databases">
        <authorList>
            <person name="Dougan E. K."/>
            <person name="Rhodes N."/>
            <person name="Thang M."/>
            <person name="Chan C."/>
        </authorList>
    </citation>
    <scope>NUCLEOTIDE SEQUENCE</scope>
</reference>
<keyword evidence="3 6" id="KW-0812">Transmembrane</keyword>
<dbReference type="InterPro" id="IPR001958">
    <property type="entry name" value="Tet-R_TetA/multi-R_MdtG-like"/>
</dbReference>
<dbReference type="InterPro" id="IPR036259">
    <property type="entry name" value="MFS_trans_sf"/>
</dbReference>
<sequence>MDLEQIVTPLASLVASTRHCLMISTGLVAIALLSATFGIPESWTAEQYRPIFPNLKPGRLFQMSGIIVQKKYRALSLLMLVSTSVHAGCGGIFLYYVKIRFGATIRDLAPIIFLNGISGALVQVLLVKHLDRWLGLKGVILLGYVFGALNCAVLSFVPTFHWLYVLVLTTGLGIIFTPAIQAVYLNAASPAEMGQVQGAMNSIFTLAGGIGPAIFSWLMTSFEAPHFGLTKSIYCVPYLLTILSNAICSMVVIAASFPEAANRGSAEVQVECADA</sequence>
<feature type="transmembrane region" description="Helical" evidence="6">
    <location>
        <begin position="108"/>
        <end position="127"/>
    </location>
</feature>
<dbReference type="EMBL" id="CAJNDS010002490">
    <property type="protein sequence ID" value="CAE7496186.1"/>
    <property type="molecule type" value="Genomic_DNA"/>
</dbReference>
<feature type="transmembrane region" description="Helical" evidence="6">
    <location>
        <begin position="238"/>
        <end position="257"/>
    </location>
</feature>
<dbReference type="PRINTS" id="PR01035">
    <property type="entry name" value="TCRTETA"/>
</dbReference>
<keyword evidence="4 6" id="KW-1133">Transmembrane helix</keyword>
<organism evidence="7 8">
    <name type="scientific">Symbiodinium natans</name>
    <dbReference type="NCBI Taxonomy" id="878477"/>
    <lineage>
        <taxon>Eukaryota</taxon>
        <taxon>Sar</taxon>
        <taxon>Alveolata</taxon>
        <taxon>Dinophyceae</taxon>
        <taxon>Suessiales</taxon>
        <taxon>Symbiodiniaceae</taxon>
        <taxon>Symbiodinium</taxon>
    </lineage>
</organism>
<comment type="caution">
    <text evidence="7">The sequence shown here is derived from an EMBL/GenBank/DDBJ whole genome shotgun (WGS) entry which is preliminary data.</text>
</comment>
<feature type="transmembrane region" description="Helical" evidence="6">
    <location>
        <begin position="163"/>
        <end position="187"/>
    </location>
</feature>
<gene>
    <name evidence="7" type="primary">HIATL1</name>
    <name evidence="7" type="ORF">SNAT2548_LOCUS27792</name>
</gene>
<dbReference type="GO" id="GO:0022857">
    <property type="term" value="F:transmembrane transporter activity"/>
    <property type="evidence" value="ECO:0007669"/>
    <property type="project" value="InterPro"/>
</dbReference>
<dbReference type="AlphaFoldDB" id="A0A812SXT2"/>
<evidence type="ECO:0000256" key="6">
    <source>
        <dbReference type="SAM" id="Phobius"/>
    </source>
</evidence>
<comment type="subcellular location">
    <subcellularLocation>
        <location evidence="1">Membrane</location>
        <topology evidence="1">Multi-pass membrane protein</topology>
    </subcellularLocation>
</comment>
<keyword evidence="2" id="KW-0813">Transport</keyword>
<evidence type="ECO:0000256" key="4">
    <source>
        <dbReference type="ARBA" id="ARBA00022989"/>
    </source>
</evidence>
<protein>
    <submittedName>
        <fullName evidence="7">HIATL1 protein</fullName>
    </submittedName>
</protein>
<dbReference type="Pfam" id="PF07690">
    <property type="entry name" value="MFS_1"/>
    <property type="match status" value="1"/>
</dbReference>
<evidence type="ECO:0000256" key="3">
    <source>
        <dbReference type="ARBA" id="ARBA00022692"/>
    </source>
</evidence>
<dbReference type="GO" id="GO:0016020">
    <property type="term" value="C:membrane"/>
    <property type="evidence" value="ECO:0007669"/>
    <property type="project" value="UniProtKB-SubCell"/>
</dbReference>
<evidence type="ECO:0000313" key="7">
    <source>
        <dbReference type="EMBL" id="CAE7496186.1"/>
    </source>
</evidence>
<evidence type="ECO:0000256" key="1">
    <source>
        <dbReference type="ARBA" id="ARBA00004141"/>
    </source>
</evidence>
<evidence type="ECO:0000256" key="2">
    <source>
        <dbReference type="ARBA" id="ARBA00022448"/>
    </source>
</evidence>
<feature type="transmembrane region" description="Helical" evidence="6">
    <location>
        <begin position="74"/>
        <end position="96"/>
    </location>
</feature>
<accession>A0A812SXT2</accession>
<dbReference type="Gene3D" id="1.20.1250.20">
    <property type="entry name" value="MFS general substrate transporter like domains"/>
    <property type="match status" value="1"/>
</dbReference>
<dbReference type="OrthoDB" id="448398at2759"/>
<dbReference type="InterPro" id="IPR011701">
    <property type="entry name" value="MFS"/>
</dbReference>
<evidence type="ECO:0000256" key="5">
    <source>
        <dbReference type="ARBA" id="ARBA00023136"/>
    </source>
</evidence>
<dbReference type="PANTHER" id="PTHR23504:SF15">
    <property type="entry name" value="MAJOR FACILITATOR SUPERFAMILY (MFS) PROFILE DOMAIN-CONTAINING PROTEIN"/>
    <property type="match status" value="1"/>
</dbReference>